<comment type="similarity">
    <text evidence="2">Belongs to the EamA transporter family.</text>
</comment>
<evidence type="ECO:0000313" key="9">
    <source>
        <dbReference type="Proteomes" id="UP000244677"/>
    </source>
</evidence>
<keyword evidence="9" id="KW-1185">Reference proteome</keyword>
<accession>A0A2S1LK56</accession>
<evidence type="ECO:0000256" key="2">
    <source>
        <dbReference type="ARBA" id="ARBA00007362"/>
    </source>
</evidence>
<gene>
    <name evidence="8" type="ORF">FK004_02210</name>
</gene>
<evidence type="ECO:0000256" key="1">
    <source>
        <dbReference type="ARBA" id="ARBA00004141"/>
    </source>
</evidence>
<feature type="transmembrane region" description="Helical" evidence="6">
    <location>
        <begin position="213"/>
        <end position="234"/>
    </location>
</feature>
<evidence type="ECO:0000256" key="3">
    <source>
        <dbReference type="ARBA" id="ARBA00022692"/>
    </source>
</evidence>
<dbReference type="InterPro" id="IPR000620">
    <property type="entry name" value="EamA_dom"/>
</dbReference>
<evidence type="ECO:0000313" key="8">
    <source>
        <dbReference type="EMBL" id="AWG24117.1"/>
    </source>
</evidence>
<name>A0A2S1LK56_9FLAO</name>
<feature type="transmembrane region" description="Helical" evidence="6">
    <location>
        <begin position="179"/>
        <end position="201"/>
    </location>
</feature>
<feature type="transmembrane region" description="Helical" evidence="6">
    <location>
        <begin position="266"/>
        <end position="284"/>
    </location>
</feature>
<feature type="transmembrane region" description="Helical" evidence="6">
    <location>
        <begin position="146"/>
        <end position="167"/>
    </location>
</feature>
<feature type="domain" description="EamA" evidence="7">
    <location>
        <begin position="7"/>
        <end position="135"/>
    </location>
</feature>
<dbReference type="EMBL" id="CP020919">
    <property type="protein sequence ID" value="AWG24117.1"/>
    <property type="molecule type" value="Genomic_DNA"/>
</dbReference>
<organism evidence="8 9">
    <name type="scientific">Flavobacterium kingsejongi</name>
    <dbReference type="NCBI Taxonomy" id="1678728"/>
    <lineage>
        <taxon>Bacteria</taxon>
        <taxon>Pseudomonadati</taxon>
        <taxon>Bacteroidota</taxon>
        <taxon>Flavobacteriia</taxon>
        <taxon>Flavobacteriales</taxon>
        <taxon>Flavobacteriaceae</taxon>
        <taxon>Flavobacterium</taxon>
    </lineage>
</organism>
<dbReference type="OrthoDB" id="1117213at2"/>
<dbReference type="GO" id="GO:0016020">
    <property type="term" value="C:membrane"/>
    <property type="evidence" value="ECO:0007669"/>
    <property type="project" value="UniProtKB-SubCell"/>
</dbReference>
<evidence type="ECO:0000256" key="5">
    <source>
        <dbReference type="ARBA" id="ARBA00023136"/>
    </source>
</evidence>
<dbReference type="InterPro" id="IPR037185">
    <property type="entry name" value="EmrE-like"/>
</dbReference>
<dbReference type="AlphaFoldDB" id="A0A2S1LK56"/>
<dbReference type="SUPFAM" id="SSF103481">
    <property type="entry name" value="Multidrug resistance efflux transporter EmrE"/>
    <property type="match status" value="2"/>
</dbReference>
<keyword evidence="4 6" id="KW-1133">Transmembrane helix</keyword>
<evidence type="ECO:0000259" key="7">
    <source>
        <dbReference type="Pfam" id="PF00892"/>
    </source>
</evidence>
<keyword evidence="5 6" id="KW-0472">Membrane</keyword>
<feature type="transmembrane region" description="Helical" evidence="6">
    <location>
        <begin position="241"/>
        <end position="260"/>
    </location>
</feature>
<feature type="transmembrane region" description="Helical" evidence="6">
    <location>
        <begin position="65"/>
        <end position="83"/>
    </location>
</feature>
<dbReference type="PANTHER" id="PTHR32322">
    <property type="entry name" value="INNER MEMBRANE TRANSPORTER"/>
    <property type="match status" value="1"/>
</dbReference>
<sequence length="287" mass="31334">MKQSKWLLLLPLALIWGSSFILMKKGLLGLNPVQLGALRIVAAALFLIVVGFNSLKKIRSTQWKYIFLSAFVGTFMPVFLFAFAQTQISSSVSGILNSLTPLNTLIFGALFFGLGFQRRQLFGVLIGLTGCLVLILSGFVDNPGQNYYFAILVVIAAACYALNVNFIKKYLSDLNSVSITTGNFVVMLIPALAMLYFSGYFEVIHLPQTQTASLYIVVLAIVGTGIANILFFRLIQISSPIFASSVTYLIPVVAMIWGFLDGEILSPLQLFGTLIILGGVYLSSRKA</sequence>
<evidence type="ECO:0000256" key="4">
    <source>
        <dbReference type="ARBA" id="ARBA00022989"/>
    </source>
</evidence>
<evidence type="ECO:0000256" key="6">
    <source>
        <dbReference type="SAM" id="Phobius"/>
    </source>
</evidence>
<dbReference type="Proteomes" id="UP000244677">
    <property type="component" value="Chromosome"/>
</dbReference>
<dbReference type="KEGG" id="fki:FK004_02210"/>
<dbReference type="InterPro" id="IPR050638">
    <property type="entry name" value="AA-Vitamin_Transporters"/>
</dbReference>
<proteinExistence type="inferred from homology"/>
<feature type="domain" description="EamA" evidence="7">
    <location>
        <begin position="150"/>
        <end position="284"/>
    </location>
</feature>
<dbReference type="Pfam" id="PF00892">
    <property type="entry name" value="EamA"/>
    <property type="match status" value="2"/>
</dbReference>
<reference evidence="8 9" key="1">
    <citation type="submission" date="2017-04" db="EMBL/GenBank/DDBJ databases">
        <title>Complete genome sequence of Flavobacterium kingsejong AJ004.</title>
        <authorList>
            <person name="Lee P.C."/>
        </authorList>
    </citation>
    <scope>NUCLEOTIDE SEQUENCE [LARGE SCALE GENOMIC DNA]</scope>
    <source>
        <strain evidence="8 9">AJ004</strain>
    </source>
</reference>
<feature type="transmembrane region" description="Helical" evidence="6">
    <location>
        <begin position="33"/>
        <end position="53"/>
    </location>
</feature>
<protein>
    <submittedName>
        <fullName evidence="8">Permease</fullName>
    </submittedName>
</protein>
<feature type="transmembrane region" description="Helical" evidence="6">
    <location>
        <begin position="121"/>
        <end position="140"/>
    </location>
</feature>
<dbReference type="RefSeq" id="WP_108735775.1">
    <property type="nucleotide sequence ID" value="NZ_CP020919.1"/>
</dbReference>
<feature type="transmembrane region" description="Helical" evidence="6">
    <location>
        <begin position="95"/>
        <end position="114"/>
    </location>
</feature>
<dbReference type="PANTHER" id="PTHR32322:SF2">
    <property type="entry name" value="EAMA DOMAIN-CONTAINING PROTEIN"/>
    <property type="match status" value="1"/>
</dbReference>
<comment type="subcellular location">
    <subcellularLocation>
        <location evidence="1">Membrane</location>
        <topology evidence="1">Multi-pass membrane protein</topology>
    </subcellularLocation>
</comment>
<keyword evidence="3 6" id="KW-0812">Transmembrane</keyword>